<dbReference type="SUPFAM" id="SSF49503">
    <property type="entry name" value="Cupredoxins"/>
    <property type="match status" value="1"/>
</dbReference>
<proteinExistence type="predicted"/>
<keyword evidence="3" id="KW-1185">Reference proteome</keyword>
<feature type="chain" id="PRO_5023083540" description="EfeO-type cupredoxin-like domain-containing protein" evidence="1">
    <location>
        <begin position="23"/>
        <end position="122"/>
    </location>
</feature>
<gene>
    <name evidence="2" type="ORF">FHP29_17545</name>
</gene>
<reference evidence="2 3" key="1">
    <citation type="journal article" date="2016" name="Int. J. Syst. Evol. Microbiol.">
        <title>Nocardioides albidus sp. nov., an actinobacterium isolated from garden soil.</title>
        <authorList>
            <person name="Singh H."/>
            <person name="Du J."/>
            <person name="Trinh H."/>
            <person name="Won K."/>
            <person name="Yang J.E."/>
            <person name="Yin C."/>
            <person name="Kook M."/>
            <person name="Yi T.H."/>
        </authorList>
    </citation>
    <scope>NUCLEOTIDE SEQUENCE [LARGE SCALE GENOMIC DNA]</scope>
    <source>
        <strain evidence="2 3">CCTCC AB 2015297</strain>
    </source>
</reference>
<organism evidence="2 3">
    <name type="scientific">Nocardioides albidus</name>
    <dbReference type="NCBI Taxonomy" id="1517589"/>
    <lineage>
        <taxon>Bacteria</taxon>
        <taxon>Bacillati</taxon>
        <taxon>Actinomycetota</taxon>
        <taxon>Actinomycetes</taxon>
        <taxon>Propionibacteriales</taxon>
        <taxon>Nocardioidaceae</taxon>
        <taxon>Nocardioides</taxon>
    </lineage>
</organism>
<comment type="caution">
    <text evidence="2">The sequence shown here is derived from an EMBL/GenBank/DDBJ whole genome shotgun (WGS) entry which is preliminary data.</text>
</comment>
<sequence>MQRLRMLGAALAGIMLLGTASACGSDDHGDKAGTDETIVVDITVEGGEITPKGDRVKVAAGQPIDIVVDADAAGSLHIHSDPEQELSYEQGTTTIPITIDRPGVIEVESHEPPQVIVQLEVR</sequence>
<dbReference type="AlphaFoldDB" id="A0A5C4VP29"/>
<evidence type="ECO:0000313" key="2">
    <source>
        <dbReference type="EMBL" id="TNM37600.1"/>
    </source>
</evidence>
<dbReference type="RefSeq" id="WP_139624147.1">
    <property type="nucleotide sequence ID" value="NZ_VDMP01000026.1"/>
</dbReference>
<evidence type="ECO:0008006" key="4">
    <source>
        <dbReference type="Google" id="ProtNLM"/>
    </source>
</evidence>
<evidence type="ECO:0000313" key="3">
    <source>
        <dbReference type="Proteomes" id="UP000313231"/>
    </source>
</evidence>
<keyword evidence="1" id="KW-0732">Signal</keyword>
<accession>A0A5C4VP29</accession>
<name>A0A5C4VP29_9ACTN</name>
<dbReference type="OrthoDB" id="3748691at2"/>
<dbReference type="InterPro" id="IPR008972">
    <property type="entry name" value="Cupredoxin"/>
</dbReference>
<evidence type="ECO:0000256" key="1">
    <source>
        <dbReference type="SAM" id="SignalP"/>
    </source>
</evidence>
<feature type="signal peptide" evidence="1">
    <location>
        <begin position="1"/>
        <end position="22"/>
    </location>
</feature>
<dbReference type="EMBL" id="VDMP01000026">
    <property type="protein sequence ID" value="TNM37600.1"/>
    <property type="molecule type" value="Genomic_DNA"/>
</dbReference>
<dbReference type="Proteomes" id="UP000313231">
    <property type="component" value="Unassembled WGS sequence"/>
</dbReference>
<dbReference type="PROSITE" id="PS51257">
    <property type="entry name" value="PROKAR_LIPOPROTEIN"/>
    <property type="match status" value="1"/>
</dbReference>
<protein>
    <recommendedName>
        <fullName evidence="4">EfeO-type cupredoxin-like domain-containing protein</fullName>
    </recommendedName>
</protein>